<proteinExistence type="predicted"/>
<feature type="region of interest" description="Disordered" evidence="1">
    <location>
        <begin position="1"/>
        <end position="29"/>
    </location>
</feature>
<feature type="compositionally biased region" description="Polar residues" evidence="1">
    <location>
        <begin position="20"/>
        <end position="29"/>
    </location>
</feature>
<name>A0A1W1HLB1_9BACT</name>
<keyword evidence="3" id="KW-1185">Reference proteome</keyword>
<dbReference type="AlphaFoldDB" id="A0A1W1HLB1"/>
<organism evidence="2 3">
    <name type="scientific">Desulfamplus magnetovallimortis</name>
    <dbReference type="NCBI Taxonomy" id="1246637"/>
    <lineage>
        <taxon>Bacteria</taxon>
        <taxon>Pseudomonadati</taxon>
        <taxon>Thermodesulfobacteriota</taxon>
        <taxon>Desulfobacteria</taxon>
        <taxon>Desulfobacterales</taxon>
        <taxon>Desulfobacteraceae</taxon>
        <taxon>Desulfamplus</taxon>
    </lineage>
</organism>
<sequence>MRISINGHGWRSATPDHENNVSISTVKEV</sequence>
<evidence type="ECO:0000256" key="1">
    <source>
        <dbReference type="SAM" id="MobiDB-lite"/>
    </source>
</evidence>
<accession>A0A1W1HLB1</accession>
<gene>
    <name evidence="2" type="ORF">MTBBW1_970006</name>
</gene>
<evidence type="ECO:0000313" key="3">
    <source>
        <dbReference type="Proteomes" id="UP000191931"/>
    </source>
</evidence>
<evidence type="ECO:0000313" key="2">
    <source>
        <dbReference type="EMBL" id="SLM33226.1"/>
    </source>
</evidence>
<dbReference type="Proteomes" id="UP000191931">
    <property type="component" value="Unassembled WGS sequence"/>
</dbReference>
<dbReference type="EMBL" id="FWEV01000344">
    <property type="protein sequence ID" value="SLM33226.1"/>
    <property type="molecule type" value="Genomic_DNA"/>
</dbReference>
<protein>
    <submittedName>
        <fullName evidence="2">Uncharacterized protein</fullName>
    </submittedName>
</protein>
<reference evidence="2 3" key="1">
    <citation type="submission" date="2017-03" db="EMBL/GenBank/DDBJ databases">
        <authorList>
            <person name="Afonso C.L."/>
            <person name="Miller P.J."/>
            <person name="Scott M.A."/>
            <person name="Spackman E."/>
            <person name="Goraichik I."/>
            <person name="Dimitrov K.M."/>
            <person name="Suarez D.L."/>
            <person name="Swayne D.E."/>
        </authorList>
    </citation>
    <scope>NUCLEOTIDE SEQUENCE [LARGE SCALE GENOMIC DNA]</scope>
    <source>
        <strain evidence="2">PRJEB14757</strain>
    </source>
</reference>